<dbReference type="InterPro" id="IPR004947">
    <property type="entry name" value="DNase_II"/>
</dbReference>
<keyword evidence="3" id="KW-0732">Signal</keyword>
<dbReference type="OrthoDB" id="10261598at2759"/>
<evidence type="ECO:0000256" key="1">
    <source>
        <dbReference type="ARBA" id="ARBA00007527"/>
    </source>
</evidence>
<organism evidence="4 5">
    <name type="scientific">Tribolium castaneum</name>
    <name type="common">Red flour beetle</name>
    <dbReference type="NCBI Taxonomy" id="7070"/>
    <lineage>
        <taxon>Eukaryota</taxon>
        <taxon>Metazoa</taxon>
        <taxon>Ecdysozoa</taxon>
        <taxon>Arthropoda</taxon>
        <taxon>Hexapoda</taxon>
        <taxon>Insecta</taxon>
        <taxon>Pterygota</taxon>
        <taxon>Neoptera</taxon>
        <taxon>Endopterygota</taxon>
        <taxon>Coleoptera</taxon>
        <taxon>Polyphaga</taxon>
        <taxon>Cucujiformia</taxon>
        <taxon>Tenebrionidae</taxon>
        <taxon>Tenebrionidae incertae sedis</taxon>
        <taxon>Tribolium</taxon>
    </lineage>
</organism>
<dbReference type="Pfam" id="PF03265">
    <property type="entry name" value="DNase_II"/>
    <property type="match status" value="1"/>
</dbReference>
<dbReference type="CDD" id="cd09121">
    <property type="entry name" value="PLDc_DNaseII_2"/>
    <property type="match status" value="1"/>
</dbReference>
<comment type="similarity">
    <text evidence="1">Belongs to the DNase II family.</text>
</comment>
<dbReference type="eggNOG" id="KOG3825">
    <property type="taxonomic scope" value="Eukaryota"/>
</dbReference>
<keyword evidence="2" id="KW-0378">Hydrolase</keyword>
<feature type="chain" id="PRO_5007309959" evidence="3">
    <location>
        <begin position="19"/>
        <end position="348"/>
    </location>
</feature>
<accession>D2A075</accession>
<dbReference type="Proteomes" id="UP000007266">
    <property type="component" value="Linkage group 4"/>
</dbReference>
<evidence type="ECO:0000256" key="2">
    <source>
        <dbReference type="ARBA" id="ARBA00022801"/>
    </source>
</evidence>
<dbReference type="STRING" id="7070.D2A075"/>
<dbReference type="PANTHER" id="PTHR10858:SF23">
    <property type="entry name" value="DEOXYRIBONUCLEASE II"/>
    <property type="match status" value="1"/>
</dbReference>
<sequence length="348" mass="39435">MRVLFLVILYNFFIVSSALQCMDENNKPVDWYIVYKLPKLKHENKLIEGGVGYVYLTSRQPQWTFSKNSINATSSIIANTIQPFYSRFNETTYLLYNDQPPSGESNPSKGHTKGVILTDFESGFWLIHSVPHFPPLTPKYQFSKSGTLKGQSFLCISMDLKNLNMVGVQLQYNEPQIYASFVAPTTRSKISELVKAASGNTVMKPPWYSKVVLNSRENAQFTSFAKAKKFGKDLYEDWVAPVLQSSLLVETWLNGAGRLPSNCTKLFKVYNIEKVSLNTANASFNDSQDHSKWAVTNNSAWICIGDINRMNHQKFRGGGTVCLYNKSLAESYRESVVSMEKCTTLNYF</sequence>
<keyword evidence="5" id="KW-1185">Reference proteome</keyword>
<dbReference type="FunCoup" id="D2A075">
    <property type="interactions" value="90"/>
</dbReference>
<proteinExistence type="inferred from homology"/>
<dbReference type="GO" id="GO:0006309">
    <property type="term" value="P:apoptotic DNA fragmentation"/>
    <property type="evidence" value="ECO:0000318"/>
    <property type="project" value="GO_Central"/>
</dbReference>
<dbReference type="HOGENOM" id="CLU_053867_0_0_1"/>
<dbReference type="KEGG" id="tca:103312693"/>
<evidence type="ECO:0000313" key="5">
    <source>
        <dbReference type="Proteomes" id="UP000007266"/>
    </source>
</evidence>
<evidence type="ECO:0000313" key="4">
    <source>
        <dbReference type="EMBL" id="EFA02962.2"/>
    </source>
</evidence>
<dbReference type="CDD" id="cd09120">
    <property type="entry name" value="PLDc_DNaseII_1"/>
    <property type="match status" value="1"/>
</dbReference>
<reference evidence="4 5" key="2">
    <citation type="journal article" date="2010" name="Nucleic Acids Res.">
        <title>BeetleBase in 2010: revisions to provide comprehensive genomic information for Tribolium castaneum.</title>
        <authorList>
            <person name="Kim H.S."/>
            <person name="Murphy T."/>
            <person name="Xia J."/>
            <person name="Caragea D."/>
            <person name="Park Y."/>
            <person name="Beeman R.W."/>
            <person name="Lorenzen M.D."/>
            <person name="Butcher S."/>
            <person name="Manak J.R."/>
            <person name="Brown S.J."/>
        </authorList>
    </citation>
    <scope>GENOME REANNOTATION</scope>
    <source>
        <strain evidence="4 5">Georgia GA2</strain>
    </source>
</reference>
<evidence type="ECO:0000256" key="3">
    <source>
        <dbReference type="SAM" id="SignalP"/>
    </source>
</evidence>
<dbReference type="GO" id="GO:0004531">
    <property type="term" value="F:deoxyribonuclease II activity"/>
    <property type="evidence" value="ECO:0000318"/>
    <property type="project" value="GO_Central"/>
</dbReference>
<protein>
    <submittedName>
        <fullName evidence="4">Plancitoxin-1-like Protein</fullName>
    </submittedName>
</protein>
<dbReference type="EMBL" id="KQ971338">
    <property type="protein sequence ID" value="EFA02962.2"/>
    <property type="molecule type" value="Genomic_DNA"/>
</dbReference>
<gene>
    <name evidence="4" type="primary">AUGUSTUS-3.0.2_30546</name>
    <name evidence="4" type="ORF">TcasGA2_TC030546</name>
</gene>
<name>D2A075_TRICA</name>
<dbReference type="AlphaFoldDB" id="D2A075"/>
<reference evidence="4 5" key="1">
    <citation type="journal article" date="2008" name="Nature">
        <title>The genome of the model beetle and pest Tribolium castaneum.</title>
        <authorList>
            <consortium name="Tribolium Genome Sequencing Consortium"/>
            <person name="Richards S."/>
            <person name="Gibbs R.A."/>
            <person name="Weinstock G.M."/>
            <person name="Brown S.J."/>
            <person name="Denell R."/>
            <person name="Beeman R.W."/>
            <person name="Gibbs R."/>
            <person name="Beeman R.W."/>
            <person name="Brown S.J."/>
            <person name="Bucher G."/>
            <person name="Friedrich M."/>
            <person name="Grimmelikhuijzen C.J."/>
            <person name="Klingler M."/>
            <person name="Lorenzen M."/>
            <person name="Richards S."/>
            <person name="Roth S."/>
            <person name="Schroder R."/>
            <person name="Tautz D."/>
            <person name="Zdobnov E.M."/>
            <person name="Muzny D."/>
            <person name="Gibbs R.A."/>
            <person name="Weinstock G.M."/>
            <person name="Attaway T."/>
            <person name="Bell S."/>
            <person name="Buhay C.J."/>
            <person name="Chandrabose M.N."/>
            <person name="Chavez D."/>
            <person name="Clerk-Blankenburg K.P."/>
            <person name="Cree A."/>
            <person name="Dao M."/>
            <person name="Davis C."/>
            <person name="Chacko J."/>
            <person name="Dinh H."/>
            <person name="Dugan-Rocha S."/>
            <person name="Fowler G."/>
            <person name="Garner T.T."/>
            <person name="Garnes J."/>
            <person name="Gnirke A."/>
            <person name="Hawes A."/>
            <person name="Hernandez J."/>
            <person name="Hines S."/>
            <person name="Holder M."/>
            <person name="Hume J."/>
            <person name="Jhangiani S.N."/>
            <person name="Joshi V."/>
            <person name="Khan Z.M."/>
            <person name="Jackson L."/>
            <person name="Kovar C."/>
            <person name="Kowis A."/>
            <person name="Lee S."/>
            <person name="Lewis L.R."/>
            <person name="Margolis J."/>
            <person name="Morgan M."/>
            <person name="Nazareth L.V."/>
            <person name="Nguyen N."/>
            <person name="Okwuonu G."/>
            <person name="Parker D."/>
            <person name="Richards S."/>
            <person name="Ruiz S.J."/>
            <person name="Santibanez J."/>
            <person name="Savard J."/>
            <person name="Scherer S.E."/>
            <person name="Schneider B."/>
            <person name="Sodergren E."/>
            <person name="Tautz D."/>
            <person name="Vattahil S."/>
            <person name="Villasana D."/>
            <person name="White C.S."/>
            <person name="Wright R."/>
            <person name="Park Y."/>
            <person name="Beeman R.W."/>
            <person name="Lord J."/>
            <person name="Oppert B."/>
            <person name="Lorenzen M."/>
            <person name="Brown S."/>
            <person name="Wang L."/>
            <person name="Savard J."/>
            <person name="Tautz D."/>
            <person name="Richards S."/>
            <person name="Weinstock G."/>
            <person name="Gibbs R.A."/>
            <person name="Liu Y."/>
            <person name="Worley K."/>
            <person name="Weinstock G."/>
            <person name="Elsik C.G."/>
            <person name="Reese J.T."/>
            <person name="Elhaik E."/>
            <person name="Landan G."/>
            <person name="Graur D."/>
            <person name="Arensburger P."/>
            <person name="Atkinson P."/>
            <person name="Beeman R.W."/>
            <person name="Beidler J."/>
            <person name="Brown S.J."/>
            <person name="Demuth J.P."/>
            <person name="Drury D.W."/>
            <person name="Du Y.Z."/>
            <person name="Fujiwara H."/>
            <person name="Lorenzen M."/>
            <person name="Maselli V."/>
            <person name="Osanai M."/>
            <person name="Park Y."/>
            <person name="Robertson H.M."/>
            <person name="Tu Z."/>
            <person name="Wang J.J."/>
            <person name="Wang S."/>
            <person name="Richards S."/>
            <person name="Song H."/>
            <person name="Zhang L."/>
            <person name="Sodergren E."/>
            <person name="Werner D."/>
            <person name="Stanke M."/>
            <person name="Morgenstern B."/>
            <person name="Solovyev V."/>
            <person name="Kosarev P."/>
            <person name="Brown G."/>
            <person name="Chen H.C."/>
            <person name="Ermolaeva O."/>
            <person name="Hlavina W."/>
            <person name="Kapustin Y."/>
            <person name="Kiryutin B."/>
            <person name="Kitts P."/>
            <person name="Maglott D."/>
            <person name="Pruitt K."/>
            <person name="Sapojnikov V."/>
            <person name="Souvorov A."/>
            <person name="Mackey A.J."/>
            <person name="Waterhouse R.M."/>
            <person name="Wyder S."/>
            <person name="Zdobnov E.M."/>
            <person name="Zdobnov E.M."/>
            <person name="Wyder S."/>
            <person name="Kriventseva E.V."/>
            <person name="Kadowaki T."/>
            <person name="Bork P."/>
            <person name="Aranda M."/>
            <person name="Bao R."/>
            <person name="Beermann A."/>
            <person name="Berns N."/>
            <person name="Bolognesi R."/>
            <person name="Bonneton F."/>
            <person name="Bopp D."/>
            <person name="Brown S.J."/>
            <person name="Bucher G."/>
            <person name="Butts T."/>
            <person name="Chaumot A."/>
            <person name="Denell R.E."/>
            <person name="Ferrier D.E."/>
            <person name="Friedrich M."/>
            <person name="Gordon C.M."/>
            <person name="Jindra M."/>
            <person name="Klingler M."/>
            <person name="Lan Q."/>
            <person name="Lattorff H.M."/>
            <person name="Laudet V."/>
            <person name="von Levetsow C."/>
            <person name="Liu Z."/>
            <person name="Lutz R."/>
            <person name="Lynch J.A."/>
            <person name="da Fonseca R.N."/>
            <person name="Posnien N."/>
            <person name="Reuter R."/>
            <person name="Roth S."/>
            <person name="Savard J."/>
            <person name="Schinko J.B."/>
            <person name="Schmitt C."/>
            <person name="Schoppmeier M."/>
            <person name="Schroder R."/>
            <person name="Shippy T.D."/>
            <person name="Simonnet F."/>
            <person name="Marques-Souza H."/>
            <person name="Tautz D."/>
            <person name="Tomoyasu Y."/>
            <person name="Trauner J."/>
            <person name="Van der Zee M."/>
            <person name="Vervoort M."/>
            <person name="Wittkopp N."/>
            <person name="Wimmer E.A."/>
            <person name="Yang X."/>
            <person name="Jones A.K."/>
            <person name="Sattelle D.B."/>
            <person name="Ebert P.R."/>
            <person name="Nelson D."/>
            <person name="Scott J.G."/>
            <person name="Beeman R.W."/>
            <person name="Muthukrishnan S."/>
            <person name="Kramer K.J."/>
            <person name="Arakane Y."/>
            <person name="Beeman R.W."/>
            <person name="Zhu Q."/>
            <person name="Hogenkamp D."/>
            <person name="Dixit R."/>
            <person name="Oppert B."/>
            <person name="Jiang H."/>
            <person name="Zou Z."/>
            <person name="Marshall J."/>
            <person name="Elpidina E."/>
            <person name="Vinokurov K."/>
            <person name="Oppert C."/>
            <person name="Zou Z."/>
            <person name="Evans J."/>
            <person name="Lu Z."/>
            <person name="Zhao P."/>
            <person name="Sumathipala N."/>
            <person name="Altincicek B."/>
            <person name="Vilcinskas A."/>
            <person name="Williams M."/>
            <person name="Hultmark D."/>
            <person name="Hetru C."/>
            <person name="Jiang H."/>
            <person name="Grimmelikhuijzen C.J."/>
            <person name="Hauser F."/>
            <person name="Cazzamali G."/>
            <person name="Williamson M."/>
            <person name="Park Y."/>
            <person name="Li B."/>
            <person name="Tanaka Y."/>
            <person name="Predel R."/>
            <person name="Neupert S."/>
            <person name="Schachtner J."/>
            <person name="Verleyen P."/>
            <person name="Raible F."/>
            <person name="Bork P."/>
            <person name="Friedrich M."/>
            <person name="Walden K.K."/>
            <person name="Robertson H.M."/>
            <person name="Angeli S."/>
            <person name="Foret S."/>
            <person name="Bucher G."/>
            <person name="Schuetz S."/>
            <person name="Maleszka R."/>
            <person name="Wimmer E.A."/>
            <person name="Beeman R.W."/>
            <person name="Lorenzen M."/>
            <person name="Tomoyasu Y."/>
            <person name="Miller S.C."/>
            <person name="Grossmann D."/>
            <person name="Bucher G."/>
        </authorList>
    </citation>
    <scope>NUCLEOTIDE SEQUENCE [LARGE SCALE GENOMIC DNA]</scope>
    <source>
        <strain evidence="4 5">Georgia GA2</strain>
    </source>
</reference>
<dbReference type="OMA" id="EMYLLLE"/>
<dbReference type="PANTHER" id="PTHR10858">
    <property type="entry name" value="DEOXYRIBONUCLEASE II"/>
    <property type="match status" value="1"/>
</dbReference>
<dbReference type="InParanoid" id="D2A075"/>
<feature type="signal peptide" evidence="3">
    <location>
        <begin position="1"/>
        <end position="18"/>
    </location>
</feature>